<reference evidence="2 3" key="1">
    <citation type="journal article" date="2016" name="PLoS ONE">
        <title>Sequence Assembly of Yarrowia lipolytica Strain W29/CLIB89 Shows Transposable Element Diversity.</title>
        <authorList>
            <person name="Magnan C."/>
            <person name="Yu J."/>
            <person name="Chang I."/>
            <person name="Jahn E."/>
            <person name="Kanomata Y."/>
            <person name="Wu J."/>
            <person name="Zeller M."/>
            <person name="Oakes M."/>
            <person name="Baldi P."/>
            <person name="Sandmeyer S."/>
        </authorList>
    </citation>
    <scope>NUCLEOTIDE SEQUENCE [LARGE SCALE GENOMIC DNA]</scope>
    <source>
        <strain evidence="3">CLIB89(W29)</strain>
    </source>
</reference>
<evidence type="ECO:0000313" key="3">
    <source>
        <dbReference type="Proteomes" id="UP000182444"/>
    </source>
</evidence>
<dbReference type="Proteomes" id="UP000182444">
    <property type="component" value="Chromosome 1C"/>
</dbReference>
<dbReference type="AlphaFoldDB" id="A0A1D8N966"/>
<dbReference type="EMBL" id="CP017555">
    <property type="protein sequence ID" value="AOW02169.1"/>
    <property type="molecule type" value="Genomic_DNA"/>
</dbReference>
<feature type="compositionally biased region" description="Gly residues" evidence="1">
    <location>
        <begin position="188"/>
        <end position="198"/>
    </location>
</feature>
<dbReference type="VEuPathDB" id="FungiDB:YALI1_C01301t"/>
<feature type="region of interest" description="Disordered" evidence="1">
    <location>
        <begin position="174"/>
        <end position="198"/>
    </location>
</feature>
<evidence type="ECO:0000256" key="1">
    <source>
        <dbReference type="SAM" id="MobiDB-lite"/>
    </source>
</evidence>
<dbReference type="GeneID" id="94582807"/>
<dbReference type="RefSeq" id="XP_068138266.1">
    <property type="nucleotide sequence ID" value="XM_068282165.1"/>
</dbReference>
<proteinExistence type="predicted"/>
<accession>A0A1D8N966</accession>
<evidence type="ECO:0000313" key="2">
    <source>
        <dbReference type="EMBL" id="AOW02169.1"/>
    </source>
</evidence>
<dbReference type="VEuPathDB" id="FungiDB:YALI0_C19888g"/>
<organism evidence="2 3">
    <name type="scientific">Yarrowia lipolytica</name>
    <name type="common">Candida lipolytica</name>
    <dbReference type="NCBI Taxonomy" id="4952"/>
    <lineage>
        <taxon>Eukaryota</taxon>
        <taxon>Fungi</taxon>
        <taxon>Dikarya</taxon>
        <taxon>Ascomycota</taxon>
        <taxon>Saccharomycotina</taxon>
        <taxon>Dipodascomycetes</taxon>
        <taxon>Dipodascales</taxon>
        <taxon>Dipodascales incertae sedis</taxon>
        <taxon>Yarrowia</taxon>
    </lineage>
</organism>
<name>A0A1D8N966_YARLL</name>
<gene>
    <name evidence="2" type="ORF">YALI1_C01301t</name>
</gene>
<sequence>MGRFMVCLKAARAYRFFHGSSPALWDCTFQFYSRTHSLTQEKPHQRVDCRFPTGQAWGYAASPTMRDAIRASFELNKPLTAEHANPREDHEPSTTDTVNHRIWERNQVNVRAAESFREAHVDIAAARRYHPVRMVSTAEIDHLRWSMGPPTYSRELHVSQDPVSRLAKLPTHHLHDRRSGLNEADYGGISGRHGLGRR</sequence>
<protein>
    <submittedName>
        <fullName evidence="2">Uncharacterized protein</fullName>
    </submittedName>
</protein>